<feature type="compositionally biased region" description="Low complexity" evidence="1">
    <location>
        <begin position="318"/>
        <end position="336"/>
    </location>
</feature>
<feature type="compositionally biased region" description="Polar residues" evidence="1">
    <location>
        <begin position="46"/>
        <end position="62"/>
    </location>
</feature>
<organism evidence="2 3">
    <name type="scientific">Rhodocollybia butyracea</name>
    <dbReference type="NCBI Taxonomy" id="206335"/>
    <lineage>
        <taxon>Eukaryota</taxon>
        <taxon>Fungi</taxon>
        <taxon>Dikarya</taxon>
        <taxon>Basidiomycota</taxon>
        <taxon>Agaricomycotina</taxon>
        <taxon>Agaricomycetes</taxon>
        <taxon>Agaricomycetidae</taxon>
        <taxon>Agaricales</taxon>
        <taxon>Marasmiineae</taxon>
        <taxon>Omphalotaceae</taxon>
        <taxon>Rhodocollybia</taxon>
    </lineage>
</organism>
<keyword evidence="3" id="KW-1185">Reference proteome</keyword>
<dbReference type="Proteomes" id="UP000772434">
    <property type="component" value="Unassembled WGS sequence"/>
</dbReference>
<evidence type="ECO:0000256" key="1">
    <source>
        <dbReference type="SAM" id="MobiDB-lite"/>
    </source>
</evidence>
<name>A0A9P5UGL9_9AGAR</name>
<feature type="region of interest" description="Disordered" evidence="1">
    <location>
        <begin position="316"/>
        <end position="341"/>
    </location>
</feature>
<feature type="region of interest" description="Disordered" evidence="1">
    <location>
        <begin position="162"/>
        <end position="190"/>
    </location>
</feature>
<dbReference type="AlphaFoldDB" id="A0A9P5UGL9"/>
<sequence>MSLSLPQDYASSPPTSRAPSSSPSSSESSILDVSFDYNLDDKGNIVRNSKGSGTSSLSTPPNDFSFELPSPPPRRASLSRSESAYPVLNGPTTASSDREKPSGAPARSFHRVASGPIPTTTVVDSAGPPIRTLPRTRLEQYETRQKRHTDELRARLASTALEFEEKENTVPSADDLHSRPSASTSRSVVPTRPARMILKGTGSKPQIDRISEIPAELESDGGEDAYVGYGDHGHGYQSTRSHSNLEDDEGMPPFMASRSLQPPPHSAGVQPLNESIATRPRRSASLSDALRMWFASWLSMILTSITLDYPDEHHVPAQSSQLSQRPSSSRPGSSLGLRREQLSVVPPRRVADEDRRSKLSLLLLFVLLIVLNRPSRKWTR</sequence>
<accession>A0A9P5UGL9</accession>
<evidence type="ECO:0000313" key="3">
    <source>
        <dbReference type="Proteomes" id="UP000772434"/>
    </source>
</evidence>
<feature type="region of interest" description="Disordered" evidence="1">
    <location>
        <begin position="260"/>
        <end position="280"/>
    </location>
</feature>
<gene>
    <name evidence="2" type="ORF">BDP27DRAFT_480579</name>
</gene>
<feature type="compositionally biased region" description="Low complexity" evidence="1">
    <location>
        <begin position="11"/>
        <end position="29"/>
    </location>
</feature>
<evidence type="ECO:0000313" key="2">
    <source>
        <dbReference type="EMBL" id="KAF9077613.1"/>
    </source>
</evidence>
<proteinExistence type="predicted"/>
<dbReference type="EMBL" id="JADNRY010000003">
    <property type="protein sequence ID" value="KAF9077613.1"/>
    <property type="molecule type" value="Genomic_DNA"/>
</dbReference>
<comment type="caution">
    <text evidence="2">The sequence shown here is derived from an EMBL/GenBank/DDBJ whole genome shotgun (WGS) entry which is preliminary data.</text>
</comment>
<reference evidence="2" key="1">
    <citation type="submission" date="2020-11" db="EMBL/GenBank/DDBJ databases">
        <authorList>
            <consortium name="DOE Joint Genome Institute"/>
            <person name="Ahrendt S."/>
            <person name="Riley R."/>
            <person name="Andreopoulos W."/>
            <person name="Labutti K."/>
            <person name="Pangilinan J."/>
            <person name="Ruiz-Duenas F.J."/>
            <person name="Barrasa J.M."/>
            <person name="Sanchez-Garcia M."/>
            <person name="Camarero S."/>
            <person name="Miyauchi S."/>
            <person name="Serrano A."/>
            <person name="Linde D."/>
            <person name="Babiker R."/>
            <person name="Drula E."/>
            <person name="Ayuso-Fernandez I."/>
            <person name="Pacheco R."/>
            <person name="Padilla G."/>
            <person name="Ferreira P."/>
            <person name="Barriuso J."/>
            <person name="Kellner H."/>
            <person name="Castanera R."/>
            <person name="Alfaro M."/>
            <person name="Ramirez L."/>
            <person name="Pisabarro A.G."/>
            <person name="Kuo A."/>
            <person name="Tritt A."/>
            <person name="Lipzen A."/>
            <person name="He G."/>
            <person name="Yan M."/>
            <person name="Ng V."/>
            <person name="Cullen D."/>
            <person name="Martin F."/>
            <person name="Rosso M.-N."/>
            <person name="Henrissat B."/>
            <person name="Hibbett D."/>
            <person name="Martinez A.T."/>
            <person name="Grigoriev I.V."/>
        </authorList>
    </citation>
    <scope>NUCLEOTIDE SEQUENCE</scope>
    <source>
        <strain evidence="2">AH 40177</strain>
    </source>
</reference>
<dbReference type="OrthoDB" id="3207297at2759"/>
<protein>
    <submittedName>
        <fullName evidence="2">Uncharacterized protein</fullName>
    </submittedName>
</protein>
<feature type="region of interest" description="Disordered" evidence="1">
    <location>
        <begin position="1"/>
        <end position="133"/>
    </location>
</feature>
<feature type="compositionally biased region" description="Low complexity" evidence="1">
    <location>
        <begin position="75"/>
        <end position="84"/>
    </location>
</feature>